<dbReference type="Proteomes" id="UP000183407">
    <property type="component" value="Unassembled WGS sequence"/>
</dbReference>
<gene>
    <name evidence="2" type="ORF">SAMN04490220_9100</name>
</gene>
<evidence type="ECO:0000313" key="2">
    <source>
        <dbReference type="EMBL" id="SEE90114.1"/>
    </source>
</evidence>
<protein>
    <recommendedName>
        <fullName evidence="4">Sodium:proton antiporter</fullName>
    </recommendedName>
</protein>
<proteinExistence type="predicted"/>
<feature type="transmembrane region" description="Helical" evidence="1">
    <location>
        <begin position="97"/>
        <end position="120"/>
    </location>
</feature>
<keyword evidence="1" id="KW-0472">Membrane</keyword>
<sequence length="212" mass="23061">MMGGPGYVTRSENSRQFVAETGRMGYSLRMDSRGFDRDDANWNFRARHETETQRLDRNWNGLLQELRVVQTGVQLLTGFLLTLPFQQRFEDLTDGEVAIYLATVALSVTSTMLLVAPAGLHRMLFRRHALRELVAASHRLAMCGIATLGLALIGVVALIFSFVLSPLAGAVAAAAALAMFSGLGIFAAILQSRHRPPENGDAPTTDDAASAR</sequence>
<name>A0A1H5MLC0_RHOJO</name>
<dbReference type="EMBL" id="FNTL01000005">
    <property type="protein sequence ID" value="SEE90114.1"/>
    <property type="molecule type" value="Genomic_DNA"/>
</dbReference>
<keyword evidence="1" id="KW-1133">Transmembrane helix</keyword>
<reference evidence="3" key="1">
    <citation type="submission" date="2016-10" db="EMBL/GenBank/DDBJ databases">
        <authorList>
            <person name="Varghese N."/>
        </authorList>
    </citation>
    <scope>NUCLEOTIDE SEQUENCE [LARGE SCALE GENOMIC DNA]</scope>
    <source>
        <strain evidence="3">DSM 44719</strain>
    </source>
</reference>
<evidence type="ECO:0008006" key="4">
    <source>
        <dbReference type="Google" id="ProtNLM"/>
    </source>
</evidence>
<accession>A0A1H5MLC0</accession>
<dbReference type="InterPro" id="IPR046291">
    <property type="entry name" value="DUF6328"/>
</dbReference>
<dbReference type="Pfam" id="PF19853">
    <property type="entry name" value="DUF6328"/>
    <property type="match status" value="1"/>
</dbReference>
<feature type="transmembrane region" description="Helical" evidence="1">
    <location>
        <begin position="140"/>
        <end position="164"/>
    </location>
</feature>
<evidence type="ECO:0000313" key="3">
    <source>
        <dbReference type="Proteomes" id="UP000183407"/>
    </source>
</evidence>
<keyword evidence="1" id="KW-0812">Transmembrane</keyword>
<feature type="transmembrane region" description="Helical" evidence="1">
    <location>
        <begin position="170"/>
        <end position="190"/>
    </location>
</feature>
<organism evidence="2 3">
    <name type="scientific">Rhodococcus jostii</name>
    <dbReference type="NCBI Taxonomy" id="132919"/>
    <lineage>
        <taxon>Bacteria</taxon>
        <taxon>Bacillati</taxon>
        <taxon>Actinomycetota</taxon>
        <taxon>Actinomycetes</taxon>
        <taxon>Mycobacteriales</taxon>
        <taxon>Nocardiaceae</taxon>
        <taxon>Rhodococcus</taxon>
    </lineage>
</organism>
<evidence type="ECO:0000256" key="1">
    <source>
        <dbReference type="SAM" id="Phobius"/>
    </source>
</evidence>
<dbReference type="AlphaFoldDB" id="A0A1H5MLC0"/>